<dbReference type="EMBL" id="CP050692">
    <property type="protein sequence ID" value="QIT47645.1"/>
    <property type="molecule type" value="Genomic_DNA"/>
</dbReference>
<feature type="region of interest" description="Disordered" evidence="1">
    <location>
        <begin position="1"/>
        <end position="23"/>
    </location>
</feature>
<name>A0AAE7CNE1_STRAT</name>
<dbReference type="Proteomes" id="UP000502504">
    <property type="component" value="Chromosome"/>
</dbReference>
<protein>
    <submittedName>
        <fullName evidence="3">Uncharacterized protein</fullName>
    </submittedName>
</protein>
<gene>
    <name evidence="2" type="ORF">AFM16_31790</name>
    <name evidence="3" type="ORF">HCX60_32340</name>
</gene>
<evidence type="ECO:0000313" key="5">
    <source>
        <dbReference type="Proteomes" id="UP000502504"/>
    </source>
</evidence>
<proteinExistence type="predicted"/>
<evidence type="ECO:0000313" key="2">
    <source>
        <dbReference type="EMBL" id="OOQ47324.1"/>
    </source>
</evidence>
<reference evidence="3 5" key="2">
    <citation type="submission" date="2020-03" db="EMBL/GenBank/DDBJ databases">
        <title>Is there a link between lipid content and antibiotic production in Streptomyces?</title>
        <authorList>
            <person name="David M."/>
            <person name="Lejeune C."/>
            <person name="Abreu S."/>
            <person name="Thibessard A."/>
            <person name="Leblond P."/>
            <person name="Chaminade P."/>
            <person name="Virolle M.-J."/>
        </authorList>
    </citation>
    <scope>NUCLEOTIDE SEQUENCE [LARGE SCALE GENOMIC DNA]</scope>
    <source>
        <strain evidence="3 5">DSM 41481</strain>
    </source>
</reference>
<evidence type="ECO:0000313" key="4">
    <source>
        <dbReference type="Proteomes" id="UP000190306"/>
    </source>
</evidence>
<organism evidence="3 5">
    <name type="scientific">Streptomyces antibioticus</name>
    <dbReference type="NCBI Taxonomy" id="1890"/>
    <lineage>
        <taxon>Bacteria</taxon>
        <taxon>Bacillati</taxon>
        <taxon>Actinomycetota</taxon>
        <taxon>Actinomycetes</taxon>
        <taxon>Kitasatosporales</taxon>
        <taxon>Streptomycetaceae</taxon>
        <taxon>Streptomyces</taxon>
    </lineage>
</organism>
<dbReference type="RefSeq" id="WP_078636001.1">
    <property type="nucleotide sequence ID" value="NZ_CM007717.1"/>
</dbReference>
<keyword evidence="4" id="KW-1185">Reference proteome</keyword>
<evidence type="ECO:0000313" key="3">
    <source>
        <dbReference type="EMBL" id="QIT47645.1"/>
    </source>
</evidence>
<reference evidence="2 4" key="1">
    <citation type="submission" date="2015-07" db="EMBL/GenBank/DDBJ databases">
        <title>Draft Genome Sequence of Streptomyces antibioticus, IMRU 3720 reveals insights in the evolution of actinomycin biosynthetic gene clusters in Streptomyces.</title>
        <authorList>
            <person name="Crnovcic I."/>
            <person name="Ruckert C."/>
            <person name="Kalinowksi J."/>
            <person name="Keller U."/>
        </authorList>
    </citation>
    <scope>NUCLEOTIDE SEQUENCE [LARGE SCALE GENOMIC DNA]</scope>
    <source>
        <strain evidence="2 4">DSM 41481</strain>
    </source>
</reference>
<sequence>MPDTPTTRLSLYKSASDGSENVDYSQDIGQNLDKLDAAVGFQACTSSTRPSSPYSGKPIMETDTSYRTYFSNGSLPASASWVQIPNSGSTFNADLDLTTGKQLNIGNSSSNASLAVLATATTDDVISTRITGDTQSRYLVEADGATYWGTGTTAADTTLTRTGVGRLALTGTNAALTIGSATLRPTLSTATTLANSTTQTAIATYTIPAGDAVAGAVYRIRAWGTLGVTGTPTMTFVCKLGGAAGTTMVTFPAVTVRSGATDGYWDLDFYLACATTGGSGTWAPMAKYTHNFLTNATTYTAIGPITAAPVTRDTTTANDMVLCATWSAASASNTITCRGVAGQRIA</sequence>
<dbReference type="EMBL" id="LHQL01000014">
    <property type="protein sequence ID" value="OOQ47324.1"/>
    <property type="molecule type" value="Genomic_DNA"/>
</dbReference>
<evidence type="ECO:0000256" key="1">
    <source>
        <dbReference type="SAM" id="MobiDB-lite"/>
    </source>
</evidence>
<dbReference type="Proteomes" id="UP000190306">
    <property type="component" value="Chromosome"/>
</dbReference>
<dbReference type="AlphaFoldDB" id="A0AAE7CNE1"/>
<accession>A0AAE7CNE1</accession>